<dbReference type="AlphaFoldDB" id="A0A2M7W2M7"/>
<dbReference type="GO" id="GO:0016765">
    <property type="term" value="F:transferase activity, transferring alkyl or aryl (other than methyl) groups"/>
    <property type="evidence" value="ECO:0007669"/>
    <property type="project" value="InterPro"/>
</dbReference>
<proteinExistence type="predicted"/>
<evidence type="ECO:0000313" key="6">
    <source>
        <dbReference type="EMBL" id="PJA15005.1"/>
    </source>
</evidence>
<dbReference type="InterPro" id="IPR044878">
    <property type="entry name" value="UbiA_sf"/>
</dbReference>
<evidence type="ECO:0000313" key="7">
    <source>
        <dbReference type="Proteomes" id="UP000228952"/>
    </source>
</evidence>
<accession>A0A2M7W2M7</accession>
<comment type="caution">
    <text evidence="6">The sequence shown here is derived from an EMBL/GenBank/DDBJ whole genome shotgun (WGS) entry which is preliminary data.</text>
</comment>
<evidence type="ECO:0000256" key="3">
    <source>
        <dbReference type="ARBA" id="ARBA00022989"/>
    </source>
</evidence>
<name>A0A2M7W2M7_9BACT</name>
<dbReference type="Gene3D" id="1.10.357.140">
    <property type="entry name" value="UbiA prenyltransferase"/>
    <property type="match status" value="1"/>
</dbReference>
<reference evidence="7" key="1">
    <citation type="submission" date="2017-09" db="EMBL/GenBank/DDBJ databases">
        <title>Depth-based differentiation of microbial function through sediment-hosted aquifers and enrichment of novel symbionts in the deep terrestrial subsurface.</title>
        <authorList>
            <person name="Probst A.J."/>
            <person name="Ladd B."/>
            <person name="Jarett J.K."/>
            <person name="Geller-Mcgrath D.E."/>
            <person name="Sieber C.M.K."/>
            <person name="Emerson J.B."/>
            <person name="Anantharaman K."/>
            <person name="Thomas B.C."/>
            <person name="Malmstrom R."/>
            <person name="Stieglmeier M."/>
            <person name="Klingl A."/>
            <person name="Woyke T."/>
            <person name="Ryan C.M."/>
            <person name="Banfield J.F."/>
        </authorList>
    </citation>
    <scope>NUCLEOTIDE SEQUENCE [LARGE SCALE GENOMIC DNA]</scope>
</reference>
<feature type="transmembrane region" description="Helical" evidence="5">
    <location>
        <begin position="54"/>
        <end position="75"/>
    </location>
</feature>
<evidence type="ECO:0000256" key="4">
    <source>
        <dbReference type="ARBA" id="ARBA00023136"/>
    </source>
</evidence>
<feature type="transmembrane region" description="Helical" evidence="5">
    <location>
        <begin position="240"/>
        <end position="259"/>
    </location>
</feature>
<dbReference type="InterPro" id="IPR000537">
    <property type="entry name" value="UbiA_prenyltransferase"/>
</dbReference>
<gene>
    <name evidence="6" type="ORF">COX64_01285</name>
</gene>
<organism evidence="6 7">
    <name type="scientific">Candidatus Dojkabacteria bacterium CG_4_10_14_0_2_um_filter_Dojkabacteria_WS6_41_15</name>
    <dbReference type="NCBI Taxonomy" id="2014249"/>
    <lineage>
        <taxon>Bacteria</taxon>
        <taxon>Candidatus Dojkabacteria</taxon>
    </lineage>
</organism>
<feature type="transmembrane region" description="Helical" evidence="5">
    <location>
        <begin position="100"/>
        <end position="121"/>
    </location>
</feature>
<dbReference type="EMBL" id="PFQB01000030">
    <property type="protein sequence ID" value="PJA15005.1"/>
    <property type="molecule type" value="Genomic_DNA"/>
</dbReference>
<comment type="subcellular location">
    <subcellularLocation>
        <location evidence="1">Membrane</location>
        <topology evidence="1">Multi-pass membrane protein</topology>
    </subcellularLocation>
</comment>
<keyword evidence="4 5" id="KW-0472">Membrane</keyword>
<dbReference type="GO" id="GO:0016020">
    <property type="term" value="C:membrane"/>
    <property type="evidence" value="ECO:0007669"/>
    <property type="project" value="UniProtKB-SubCell"/>
</dbReference>
<keyword evidence="3 5" id="KW-1133">Transmembrane helix</keyword>
<evidence type="ECO:0008006" key="8">
    <source>
        <dbReference type="Google" id="ProtNLM"/>
    </source>
</evidence>
<dbReference type="Proteomes" id="UP000228952">
    <property type="component" value="Unassembled WGS sequence"/>
</dbReference>
<evidence type="ECO:0000256" key="1">
    <source>
        <dbReference type="ARBA" id="ARBA00004141"/>
    </source>
</evidence>
<protein>
    <recommendedName>
        <fullName evidence="8">Prenyltransferase</fullName>
    </recommendedName>
</protein>
<keyword evidence="2 5" id="KW-0812">Transmembrane</keyword>
<evidence type="ECO:0000256" key="2">
    <source>
        <dbReference type="ARBA" id="ARBA00022692"/>
    </source>
</evidence>
<feature type="transmembrane region" description="Helical" evidence="5">
    <location>
        <begin position="217"/>
        <end position="234"/>
    </location>
</feature>
<feature type="transmembrane region" description="Helical" evidence="5">
    <location>
        <begin position="127"/>
        <end position="144"/>
    </location>
</feature>
<dbReference type="Pfam" id="PF01040">
    <property type="entry name" value="UbiA"/>
    <property type="match status" value="1"/>
</dbReference>
<sequence length="278" mass="30989">MCAPIILTRATKRVYFSMIQKLWLLILATKPNRTVTHVDFFAGLLTAWSYTKTAMLTIIIGTVAFLIFYAAIYLLNEIVDLPSDRADCTRARRPLASGKLTVVEVGITAILLFTVGISLTWRVNPGSILLCGILVLINLVYVMYLKKFAYFDILLISMTRPIKVIVAVLLVTSSLGLLELLPLLVFMYGVTLCYQASKKYCRLDQVKTSNERSVSKNVFSLLSLVGLILGIASLCYLSGAVLYLAIPLLFYNLGYVVFLRIPVTNKFVHVVEQKASEI</sequence>
<evidence type="ECO:0000256" key="5">
    <source>
        <dbReference type="SAM" id="Phobius"/>
    </source>
</evidence>